<dbReference type="GO" id="GO:0046872">
    <property type="term" value="F:metal ion binding"/>
    <property type="evidence" value="ECO:0007669"/>
    <property type="project" value="UniProtKB-KW"/>
</dbReference>
<dbReference type="EC" id="3.1.3.25" evidence="8"/>
<feature type="binding site" evidence="7">
    <location>
        <position position="95"/>
    </location>
    <ligand>
        <name>Mg(2+)</name>
        <dbReference type="ChEBI" id="CHEBI:18420"/>
        <label>1</label>
        <note>catalytic</note>
    </ligand>
</feature>
<organism evidence="9 10">
    <name type="scientific">candidate division KSB3 bacterium</name>
    <dbReference type="NCBI Taxonomy" id="2044937"/>
    <lineage>
        <taxon>Bacteria</taxon>
        <taxon>candidate division KSB3</taxon>
    </lineage>
</organism>
<comment type="caution">
    <text evidence="9">The sequence shown here is derived from an EMBL/GenBank/DDBJ whole genome shotgun (WGS) entry which is preliminary data.</text>
</comment>
<dbReference type="PANTHER" id="PTHR20854:SF4">
    <property type="entry name" value="INOSITOL-1-MONOPHOSPHATASE-RELATED"/>
    <property type="match status" value="1"/>
</dbReference>
<dbReference type="Proteomes" id="UP000649604">
    <property type="component" value="Unassembled WGS sequence"/>
</dbReference>
<protein>
    <recommendedName>
        <fullName evidence="8">Inositol-1-monophosphatase</fullName>
        <ecNumber evidence="8">3.1.3.25</ecNumber>
    </recommendedName>
</protein>
<dbReference type="PROSITE" id="PS00629">
    <property type="entry name" value="IMP_1"/>
    <property type="match status" value="1"/>
</dbReference>
<dbReference type="Gene3D" id="3.30.540.10">
    <property type="entry name" value="Fructose-1,6-Bisphosphatase, subunit A, domain 1"/>
    <property type="match status" value="1"/>
</dbReference>
<evidence type="ECO:0000256" key="1">
    <source>
        <dbReference type="ARBA" id="ARBA00001033"/>
    </source>
</evidence>
<dbReference type="SUPFAM" id="SSF56655">
    <property type="entry name" value="Carbohydrate phosphatase"/>
    <property type="match status" value="1"/>
</dbReference>
<dbReference type="InterPro" id="IPR033942">
    <property type="entry name" value="IMPase"/>
</dbReference>
<dbReference type="Pfam" id="PF00459">
    <property type="entry name" value="Inositol_P"/>
    <property type="match status" value="1"/>
</dbReference>
<dbReference type="GO" id="GO:0046854">
    <property type="term" value="P:phosphatidylinositol phosphate biosynthetic process"/>
    <property type="evidence" value="ECO:0007669"/>
    <property type="project" value="InterPro"/>
</dbReference>
<keyword evidence="4 7" id="KW-0479">Metal-binding</keyword>
<dbReference type="Gene3D" id="3.40.190.80">
    <property type="match status" value="1"/>
</dbReference>
<dbReference type="PRINTS" id="PR00377">
    <property type="entry name" value="IMPHPHTASES"/>
</dbReference>
<dbReference type="CDD" id="cd01639">
    <property type="entry name" value="IMPase"/>
    <property type="match status" value="1"/>
</dbReference>
<dbReference type="PROSITE" id="PS00630">
    <property type="entry name" value="IMP_2"/>
    <property type="match status" value="1"/>
</dbReference>
<comment type="similarity">
    <text evidence="3 8">Belongs to the inositol monophosphatase superfamily.</text>
</comment>
<dbReference type="InterPro" id="IPR020583">
    <property type="entry name" value="Inositol_monoP_metal-BS"/>
</dbReference>
<dbReference type="PANTHER" id="PTHR20854">
    <property type="entry name" value="INOSITOL MONOPHOSPHATASE"/>
    <property type="match status" value="1"/>
</dbReference>
<dbReference type="GO" id="GO:0008934">
    <property type="term" value="F:inositol monophosphate 1-phosphatase activity"/>
    <property type="evidence" value="ECO:0007669"/>
    <property type="project" value="InterPro"/>
</dbReference>
<dbReference type="FunFam" id="3.30.540.10:FF:000003">
    <property type="entry name" value="Inositol-1-monophosphatase"/>
    <property type="match status" value="1"/>
</dbReference>
<feature type="binding site" evidence="7">
    <location>
        <position position="77"/>
    </location>
    <ligand>
        <name>Mg(2+)</name>
        <dbReference type="ChEBI" id="CHEBI:18420"/>
        <label>1</label>
        <note>catalytic</note>
    </ligand>
</feature>
<evidence type="ECO:0000256" key="4">
    <source>
        <dbReference type="ARBA" id="ARBA00022723"/>
    </source>
</evidence>
<evidence type="ECO:0000256" key="2">
    <source>
        <dbReference type="ARBA" id="ARBA00001946"/>
    </source>
</evidence>
<feature type="binding site" evidence="7">
    <location>
        <position position="96"/>
    </location>
    <ligand>
        <name>Mg(2+)</name>
        <dbReference type="ChEBI" id="CHEBI:18420"/>
        <label>1</label>
        <note>catalytic</note>
    </ligand>
</feature>
<comment type="catalytic activity">
    <reaction evidence="1 8">
        <text>a myo-inositol phosphate + H2O = myo-inositol + phosphate</text>
        <dbReference type="Rhea" id="RHEA:24056"/>
        <dbReference type="ChEBI" id="CHEBI:15377"/>
        <dbReference type="ChEBI" id="CHEBI:17268"/>
        <dbReference type="ChEBI" id="CHEBI:43474"/>
        <dbReference type="ChEBI" id="CHEBI:84139"/>
        <dbReference type="EC" id="3.1.3.25"/>
    </reaction>
</comment>
<feature type="binding site" evidence="7">
    <location>
        <position position="93"/>
    </location>
    <ligand>
        <name>Mg(2+)</name>
        <dbReference type="ChEBI" id="CHEBI:18420"/>
        <label>2</label>
    </ligand>
</feature>
<gene>
    <name evidence="9" type="ORF">GF339_10800</name>
</gene>
<dbReference type="GO" id="GO:0007165">
    <property type="term" value="P:signal transduction"/>
    <property type="evidence" value="ECO:0007669"/>
    <property type="project" value="TreeGrafter"/>
</dbReference>
<evidence type="ECO:0000256" key="8">
    <source>
        <dbReference type="RuleBase" id="RU364068"/>
    </source>
</evidence>
<reference evidence="9" key="1">
    <citation type="submission" date="2019-11" db="EMBL/GenBank/DDBJ databases">
        <title>Microbial mats filling the niche in hypersaline microbial mats.</title>
        <authorList>
            <person name="Wong H.L."/>
            <person name="Macleod F.I."/>
            <person name="White R.A. III"/>
            <person name="Burns B.P."/>
        </authorList>
    </citation>
    <scope>NUCLEOTIDE SEQUENCE</scope>
    <source>
        <strain evidence="9">Rbin_158</strain>
    </source>
</reference>
<evidence type="ECO:0000313" key="10">
    <source>
        <dbReference type="Proteomes" id="UP000649604"/>
    </source>
</evidence>
<sequence length="269" mass="29251">MMNVQKPHNLNALSADLQLAIDAAFRAGQVIADHFMEVVDADIKPDGKGLVTRTDQESEQVILDTLRTHSDYAIVSEETAPHAPSADLSWIIDPIDGTTNFARKIPLFAVSIALLQGEDVRLGVLFNPIAAECVYAEQGYGAYLNGQPIRVSSSAEPASTVLFLNNGYRSADKQRHAALVDRFVNRYSLRSLGATAVEMSYLACGRAEGFICSGDELWDYAAGIVIVEEAGGKVTDWKGQHWDRRNAFICASNGSLHDELLATIADLQP</sequence>
<dbReference type="GO" id="GO:0006020">
    <property type="term" value="P:inositol metabolic process"/>
    <property type="evidence" value="ECO:0007669"/>
    <property type="project" value="TreeGrafter"/>
</dbReference>
<keyword evidence="5 8" id="KW-0378">Hydrolase</keyword>
<evidence type="ECO:0000313" key="9">
    <source>
        <dbReference type="EMBL" id="MBD3325064.1"/>
    </source>
</evidence>
<dbReference type="EMBL" id="WJJP01000349">
    <property type="protein sequence ID" value="MBD3325064.1"/>
    <property type="molecule type" value="Genomic_DNA"/>
</dbReference>
<comment type="cofactor">
    <cofactor evidence="2 7 8">
        <name>Mg(2+)</name>
        <dbReference type="ChEBI" id="CHEBI:18420"/>
    </cofactor>
</comment>
<evidence type="ECO:0000256" key="7">
    <source>
        <dbReference type="PIRSR" id="PIRSR600760-2"/>
    </source>
</evidence>
<evidence type="ECO:0000256" key="5">
    <source>
        <dbReference type="ARBA" id="ARBA00022801"/>
    </source>
</evidence>
<dbReference type="AlphaFoldDB" id="A0A9D5Q5Q1"/>
<name>A0A9D5Q5Q1_9BACT</name>
<evidence type="ECO:0000256" key="3">
    <source>
        <dbReference type="ARBA" id="ARBA00009759"/>
    </source>
</evidence>
<proteinExistence type="inferred from homology"/>
<accession>A0A9D5Q5Q1</accession>
<feature type="binding site" evidence="7">
    <location>
        <position position="219"/>
    </location>
    <ligand>
        <name>Mg(2+)</name>
        <dbReference type="ChEBI" id="CHEBI:18420"/>
        <label>1</label>
        <note>catalytic</note>
    </ligand>
</feature>
<dbReference type="InterPro" id="IPR020550">
    <property type="entry name" value="Inositol_monophosphatase_CS"/>
</dbReference>
<dbReference type="InterPro" id="IPR000760">
    <property type="entry name" value="Inositol_monophosphatase-like"/>
</dbReference>
<keyword evidence="6 7" id="KW-0460">Magnesium</keyword>
<evidence type="ECO:0000256" key="6">
    <source>
        <dbReference type="ARBA" id="ARBA00022842"/>
    </source>
</evidence>